<evidence type="ECO:0000259" key="2">
    <source>
        <dbReference type="Pfam" id="PF01569"/>
    </source>
</evidence>
<evidence type="ECO:0000313" key="3">
    <source>
        <dbReference type="EMBL" id="TGU72150.1"/>
    </source>
</evidence>
<name>A0A4S1CGD8_9BACT</name>
<sequence length="181" mass="19885">MSRRRYCLAALLLLLTLLPSLPAKADDAIIGDVVMTVIPVTAFAVAFFKDDAEGEKQWLRNLAANQIITSAARLGFNQTSWGERPNGHPYGFPSGHVAFAGSGAAFLSERYGWHYGLPAWVGTAYVAYNRVDNHSHRWRDAIASGAIAFGVGKLFVTPENATHIAPTIGPDWIGMRWQRSW</sequence>
<proteinExistence type="predicted"/>
<evidence type="ECO:0000313" key="4">
    <source>
        <dbReference type="Proteomes" id="UP000306416"/>
    </source>
</evidence>
<feature type="domain" description="Phosphatidic acid phosphatase type 2/haloperoxidase" evidence="2">
    <location>
        <begin position="83"/>
        <end position="156"/>
    </location>
</feature>
<feature type="signal peptide" evidence="1">
    <location>
        <begin position="1"/>
        <end position="25"/>
    </location>
</feature>
<dbReference type="InterPro" id="IPR036938">
    <property type="entry name" value="PAP2/HPO_sf"/>
</dbReference>
<dbReference type="Proteomes" id="UP000306416">
    <property type="component" value="Unassembled WGS sequence"/>
</dbReference>
<dbReference type="SUPFAM" id="SSF48317">
    <property type="entry name" value="Acid phosphatase/Vanadium-dependent haloperoxidase"/>
    <property type="match status" value="1"/>
</dbReference>
<keyword evidence="4" id="KW-1185">Reference proteome</keyword>
<dbReference type="Gene3D" id="1.20.144.10">
    <property type="entry name" value="Phosphatidic acid phosphatase type 2/haloperoxidase"/>
    <property type="match status" value="1"/>
</dbReference>
<evidence type="ECO:0000256" key="1">
    <source>
        <dbReference type="SAM" id="SignalP"/>
    </source>
</evidence>
<reference evidence="3 4" key="1">
    <citation type="submission" date="2019-04" db="EMBL/GenBank/DDBJ databases">
        <title>Geobacter oryzae sp. nov., ferric-reducing bacteria isolated from paddy soil.</title>
        <authorList>
            <person name="Xu Z."/>
            <person name="Masuda Y."/>
            <person name="Itoh H."/>
            <person name="Senoo K."/>
        </authorList>
    </citation>
    <scope>NUCLEOTIDE SEQUENCE [LARGE SCALE GENOMIC DNA]</scope>
    <source>
        <strain evidence="3 4">Red111</strain>
    </source>
</reference>
<feature type="chain" id="PRO_5020502509" evidence="1">
    <location>
        <begin position="26"/>
        <end position="181"/>
    </location>
</feature>
<organism evidence="3 4">
    <name type="scientific">Geomonas terrae</name>
    <dbReference type="NCBI Taxonomy" id="2562681"/>
    <lineage>
        <taxon>Bacteria</taxon>
        <taxon>Pseudomonadati</taxon>
        <taxon>Thermodesulfobacteriota</taxon>
        <taxon>Desulfuromonadia</taxon>
        <taxon>Geobacterales</taxon>
        <taxon>Geobacteraceae</taxon>
        <taxon>Geomonas</taxon>
    </lineage>
</organism>
<comment type="caution">
    <text evidence="3">The sequence shown here is derived from an EMBL/GenBank/DDBJ whole genome shotgun (WGS) entry which is preliminary data.</text>
</comment>
<dbReference type="InterPro" id="IPR000326">
    <property type="entry name" value="PAP2/HPO"/>
</dbReference>
<dbReference type="RefSeq" id="WP_135869639.1">
    <property type="nucleotide sequence ID" value="NZ_SRSC01000002.1"/>
</dbReference>
<keyword evidence="1" id="KW-0732">Signal</keyword>
<gene>
    <name evidence="3" type="ORF">E4633_07495</name>
</gene>
<dbReference type="AlphaFoldDB" id="A0A4S1CGD8"/>
<protein>
    <submittedName>
        <fullName evidence="3">Phosphatase PAP2 family protein</fullName>
    </submittedName>
</protein>
<dbReference type="EMBL" id="SRSC01000002">
    <property type="protein sequence ID" value="TGU72150.1"/>
    <property type="molecule type" value="Genomic_DNA"/>
</dbReference>
<dbReference type="Pfam" id="PF01569">
    <property type="entry name" value="PAP2"/>
    <property type="match status" value="1"/>
</dbReference>
<accession>A0A4S1CGD8</accession>